<reference evidence="1 2" key="1">
    <citation type="submission" date="2019-08" db="EMBL/GenBank/DDBJ databases">
        <title>Bacillus genomes from the desert of Cuatro Cienegas, Coahuila.</title>
        <authorList>
            <person name="Olmedo-Alvarez G."/>
        </authorList>
    </citation>
    <scope>NUCLEOTIDE SEQUENCE [LARGE SCALE GENOMIC DNA]</scope>
    <source>
        <strain evidence="1 2">CH446_14T</strain>
    </source>
</reference>
<dbReference type="InterPro" id="IPR011882">
    <property type="entry name" value="PaaC"/>
</dbReference>
<dbReference type="Proteomes" id="UP000322139">
    <property type="component" value="Unassembled WGS sequence"/>
</dbReference>
<organism evidence="1 2">
    <name type="scientific">Bacillus infantis</name>
    <dbReference type="NCBI Taxonomy" id="324767"/>
    <lineage>
        <taxon>Bacteria</taxon>
        <taxon>Bacillati</taxon>
        <taxon>Bacillota</taxon>
        <taxon>Bacilli</taxon>
        <taxon>Bacillales</taxon>
        <taxon>Bacillaceae</taxon>
        <taxon>Bacillus</taxon>
    </lineage>
</organism>
<dbReference type="InterPro" id="IPR007814">
    <property type="entry name" value="PaaA_PaaC"/>
</dbReference>
<dbReference type="Pfam" id="PF05138">
    <property type="entry name" value="PaaA_PaaC"/>
    <property type="match status" value="1"/>
</dbReference>
<proteinExistence type="predicted"/>
<dbReference type="InterPro" id="IPR052703">
    <property type="entry name" value="Aromatic_CoA_ox/epox"/>
</dbReference>
<gene>
    <name evidence="1" type="primary">paaC</name>
    <name evidence="1" type="ORF">FZD51_23715</name>
</gene>
<comment type="caution">
    <text evidence="1">The sequence shown here is derived from an EMBL/GenBank/DDBJ whole genome shotgun (WGS) entry which is preliminary data.</text>
</comment>
<evidence type="ECO:0000313" key="1">
    <source>
        <dbReference type="EMBL" id="TYS41927.1"/>
    </source>
</evidence>
<dbReference type="Gene3D" id="1.20.1260.10">
    <property type="match status" value="1"/>
</dbReference>
<dbReference type="PANTHER" id="PTHR30458">
    <property type="entry name" value="PHENYLACETIC ACID DEGRADATION PROTEIN PAA"/>
    <property type="match status" value="1"/>
</dbReference>
<dbReference type="InterPro" id="IPR012347">
    <property type="entry name" value="Ferritin-like"/>
</dbReference>
<dbReference type="EMBL" id="VTER01000017">
    <property type="protein sequence ID" value="TYS41927.1"/>
    <property type="molecule type" value="Genomic_DNA"/>
</dbReference>
<dbReference type="AlphaFoldDB" id="A0A5D4QSH5"/>
<dbReference type="PANTHER" id="PTHR30458:SF0">
    <property type="entry name" value="1,2-PHENYLACETYL-COA EPOXIDASE, SUBUNIT C"/>
    <property type="match status" value="1"/>
</dbReference>
<dbReference type="SUPFAM" id="SSF47240">
    <property type="entry name" value="Ferritin-like"/>
    <property type="match status" value="1"/>
</dbReference>
<dbReference type="GO" id="GO:0010124">
    <property type="term" value="P:phenylacetate catabolic process"/>
    <property type="evidence" value="ECO:0007669"/>
    <property type="project" value="InterPro"/>
</dbReference>
<sequence length="272" mass="30597">MTGELKAEQPGNKASRAAIELLYQLADDDFILSYRGSEWLGLAPHIEEDVAFSSISQDTMGHASMFYQILEEMGEGSSDDLAHLRKAEERRNSILAERANGPGHYLQNPRYDWAFAVVRNFFYVYAKKVKMELLKTSSFLPLRTAAVKISMELHYHILHWKTWFLQLMQAGGEARRRMEEAASGIYTMMGDLLHLGPLAEEMQTEGLIAGEEQLLISLEANLSSVFEAAGSLFPRQFGLELGNGREGQHTKDLTEALDTLSEVYRSDPAACW</sequence>
<accession>A0A5D4QSH5</accession>
<dbReference type="RefSeq" id="WP_148976987.1">
    <property type="nucleotide sequence ID" value="NZ_JBNIKT010000004.1"/>
</dbReference>
<dbReference type="GO" id="GO:0005829">
    <property type="term" value="C:cytosol"/>
    <property type="evidence" value="ECO:0007669"/>
    <property type="project" value="TreeGrafter"/>
</dbReference>
<dbReference type="InterPro" id="IPR009078">
    <property type="entry name" value="Ferritin-like_SF"/>
</dbReference>
<dbReference type="NCBIfam" id="TIGR02158">
    <property type="entry name" value="PA_CoA_Oxy3"/>
    <property type="match status" value="1"/>
</dbReference>
<name>A0A5D4QSH5_9BACI</name>
<dbReference type="PIRSF" id="PIRSF037834">
    <property type="entry name" value="PA_CoA_Oase3"/>
    <property type="match status" value="1"/>
</dbReference>
<protein>
    <submittedName>
        <fullName evidence="1">Phenylacetate-CoA oxygenase subunit PaaC</fullName>
    </submittedName>
</protein>
<evidence type="ECO:0000313" key="2">
    <source>
        <dbReference type="Proteomes" id="UP000322139"/>
    </source>
</evidence>